<feature type="transmembrane region" description="Helical" evidence="19">
    <location>
        <begin position="120"/>
        <end position="142"/>
    </location>
</feature>
<evidence type="ECO:0000256" key="17">
    <source>
        <dbReference type="ARBA" id="ARBA00048623"/>
    </source>
</evidence>
<evidence type="ECO:0000256" key="6">
    <source>
        <dbReference type="ARBA" id="ARBA00015850"/>
    </source>
</evidence>
<evidence type="ECO:0000256" key="7">
    <source>
        <dbReference type="ARBA" id="ARBA00022475"/>
    </source>
</evidence>
<comment type="catalytic activity">
    <reaction evidence="18 19">
        <text>alpha-ribazole 5'-phosphate + adenosylcob(III)inamide-GDP = adenosylcob(III)alamin 5'-phosphate + GMP + H(+)</text>
        <dbReference type="Rhea" id="RHEA:23560"/>
        <dbReference type="ChEBI" id="CHEBI:15378"/>
        <dbReference type="ChEBI" id="CHEBI:57918"/>
        <dbReference type="ChEBI" id="CHEBI:58115"/>
        <dbReference type="ChEBI" id="CHEBI:60487"/>
        <dbReference type="ChEBI" id="CHEBI:60493"/>
        <dbReference type="EC" id="2.7.8.26"/>
    </reaction>
</comment>
<dbReference type="HAMAP" id="MF_00719">
    <property type="entry name" value="CobS"/>
    <property type="match status" value="1"/>
</dbReference>
<accession>A0ABW3G8M7</accession>
<evidence type="ECO:0000256" key="11">
    <source>
        <dbReference type="ARBA" id="ARBA00022842"/>
    </source>
</evidence>
<dbReference type="PANTHER" id="PTHR34148:SF1">
    <property type="entry name" value="ADENOSYLCOBINAMIDE-GDP RIBAZOLETRANSFERASE"/>
    <property type="match status" value="1"/>
</dbReference>
<comment type="function">
    <text evidence="14 19">Joins adenosylcobinamide-GDP and alpha-ribazole to generate adenosylcobalamin (Ado-cobalamin). Also synthesizes adenosylcobalamin 5'-phosphate from adenosylcobinamide-GDP and alpha-ribazole 5'-phosphate.</text>
</comment>
<keyword evidence="8 19" id="KW-0169">Cobalamin biosynthesis</keyword>
<organism evidence="20 21">
    <name type="scientific">Williamsia deligens</name>
    <dbReference type="NCBI Taxonomy" id="321325"/>
    <lineage>
        <taxon>Bacteria</taxon>
        <taxon>Bacillati</taxon>
        <taxon>Actinomycetota</taxon>
        <taxon>Actinomycetes</taxon>
        <taxon>Mycobacteriales</taxon>
        <taxon>Nocardiaceae</taxon>
        <taxon>Williamsia</taxon>
    </lineage>
</organism>
<comment type="pathway">
    <text evidence="3 19">Cofactor biosynthesis; adenosylcobalamin biosynthesis; adenosylcobalamin from cob(II)yrinate a,c-diamide: step 7/7.</text>
</comment>
<dbReference type="EMBL" id="JBHTIL010000002">
    <property type="protein sequence ID" value="MFD0927051.1"/>
    <property type="molecule type" value="Genomic_DNA"/>
</dbReference>
<protein>
    <recommendedName>
        <fullName evidence="6 19">Adenosylcobinamide-GDP ribazoletransferase</fullName>
        <ecNumber evidence="5 19">2.7.8.26</ecNumber>
    </recommendedName>
    <alternativeName>
        <fullName evidence="16 19">Cobalamin synthase</fullName>
    </alternativeName>
    <alternativeName>
        <fullName evidence="15 19">Cobalamin-5'-phosphate synthase</fullName>
    </alternativeName>
</protein>
<keyword evidence="9 19" id="KW-0808">Transferase</keyword>
<evidence type="ECO:0000256" key="15">
    <source>
        <dbReference type="ARBA" id="ARBA00032605"/>
    </source>
</evidence>
<evidence type="ECO:0000256" key="1">
    <source>
        <dbReference type="ARBA" id="ARBA00001946"/>
    </source>
</evidence>
<evidence type="ECO:0000256" key="12">
    <source>
        <dbReference type="ARBA" id="ARBA00022989"/>
    </source>
</evidence>
<reference evidence="21" key="1">
    <citation type="journal article" date="2019" name="Int. J. Syst. Evol. Microbiol.">
        <title>The Global Catalogue of Microorganisms (GCM) 10K type strain sequencing project: providing services to taxonomists for standard genome sequencing and annotation.</title>
        <authorList>
            <consortium name="The Broad Institute Genomics Platform"/>
            <consortium name="The Broad Institute Genome Sequencing Center for Infectious Disease"/>
            <person name="Wu L."/>
            <person name="Ma J."/>
        </authorList>
    </citation>
    <scope>NUCLEOTIDE SEQUENCE [LARGE SCALE GENOMIC DNA]</scope>
    <source>
        <strain evidence="21">CCUG 50873</strain>
    </source>
</reference>
<evidence type="ECO:0000256" key="2">
    <source>
        <dbReference type="ARBA" id="ARBA00004651"/>
    </source>
</evidence>
<evidence type="ECO:0000256" key="19">
    <source>
        <dbReference type="HAMAP-Rule" id="MF_00719"/>
    </source>
</evidence>
<evidence type="ECO:0000313" key="21">
    <source>
        <dbReference type="Proteomes" id="UP001597068"/>
    </source>
</evidence>
<dbReference type="Proteomes" id="UP001597068">
    <property type="component" value="Unassembled WGS sequence"/>
</dbReference>
<keyword evidence="11 19" id="KW-0460">Magnesium</keyword>
<keyword evidence="12 19" id="KW-1133">Transmembrane helix</keyword>
<keyword evidence="21" id="KW-1185">Reference proteome</keyword>
<evidence type="ECO:0000256" key="10">
    <source>
        <dbReference type="ARBA" id="ARBA00022692"/>
    </source>
</evidence>
<feature type="transmembrane region" description="Helical" evidence="19">
    <location>
        <begin position="69"/>
        <end position="86"/>
    </location>
</feature>
<keyword evidence="10 19" id="KW-0812">Transmembrane</keyword>
<evidence type="ECO:0000313" key="20">
    <source>
        <dbReference type="EMBL" id="MFD0927051.1"/>
    </source>
</evidence>
<dbReference type="RefSeq" id="WP_253648729.1">
    <property type="nucleotide sequence ID" value="NZ_BAAAMO010000006.1"/>
</dbReference>
<feature type="transmembrane region" description="Helical" evidence="19">
    <location>
        <begin position="42"/>
        <end position="63"/>
    </location>
</feature>
<evidence type="ECO:0000256" key="4">
    <source>
        <dbReference type="ARBA" id="ARBA00010561"/>
    </source>
</evidence>
<evidence type="ECO:0000256" key="13">
    <source>
        <dbReference type="ARBA" id="ARBA00023136"/>
    </source>
</evidence>
<feature type="transmembrane region" description="Helical" evidence="19">
    <location>
        <begin position="148"/>
        <end position="166"/>
    </location>
</feature>
<keyword evidence="13 19" id="KW-0472">Membrane</keyword>
<gene>
    <name evidence="19" type="primary">cobS</name>
    <name evidence="20" type="ORF">ACFQ04_15035</name>
</gene>
<dbReference type="InterPro" id="IPR003805">
    <property type="entry name" value="CobS"/>
</dbReference>
<evidence type="ECO:0000256" key="5">
    <source>
        <dbReference type="ARBA" id="ARBA00013200"/>
    </source>
</evidence>
<comment type="caution">
    <text evidence="20">The sequence shown here is derived from an EMBL/GenBank/DDBJ whole genome shotgun (WGS) entry which is preliminary data.</text>
</comment>
<dbReference type="Pfam" id="PF02654">
    <property type="entry name" value="CobS"/>
    <property type="match status" value="1"/>
</dbReference>
<proteinExistence type="inferred from homology"/>
<name>A0ABW3G8M7_9NOCA</name>
<evidence type="ECO:0000256" key="18">
    <source>
        <dbReference type="ARBA" id="ARBA00049504"/>
    </source>
</evidence>
<comment type="subcellular location">
    <subcellularLocation>
        <location evidence="2 19">Cell membrane</location>
        <topology evidence="2 19">Multi-pass membrane protein</topology>
    </subcellularLocation>
</comment>
<comment type="catalytic activity">
    <reaction evidence="17 19">
        <text>alpha-ribazole + adenosylcob(III)inamide-GDP = adenosylcob(III)alamin + GMP + H(+)</text>
        <dbReference type="Rhea" id="RHEA:16049"/>
        <dbReference type="ChEBI" id="CHEBI:10329"/>
        <dbReference type="ChEBI" id="CHEBI:15378"/>
        <dbReference type="ChEBI" id="CHEBI:18408"/>
        <dbReference type="ChEBI" id="CHEBI:58115"/>
        <dbReference type="ChEBI" id="CHEBI:60487"/>
        <dbReference type="EC" id="2.7.8.26"/>
    </reaction>
</comment>
<dbReference type="GO" id="GO:0051073">
    <property type="term" value="F:adenosylcobinamide-GDP ribazoletransferase activity"/>
    <property type="evidence" value="ECO:0007669"/>
    <property type="project" value="UniProtKB-EC"/>
</dbReference>
<evidence type="ECO:0000256" key="8">
    <source>
        <dbReference type="ARBA" id="ARBA00022573"/>
    </source>
</evidence>
<dbReference type="PANTHER" id="PTHR34148">
    <property type="entry name" value="ADENOSYLCOBINAMIDE-GDP RIBAZOLETRANSFERASE"/>
    <property type="match status" value="1"/>
</dbReference>
<evidence type="ECO:0000256" key="9">
    <source>
        <dbReference type="ARBA" id="ARBA00022679"/>
    </source>
</evidence>
<dbReference type="EC" id="2.7.8.26" evidence="5 19"/>
<evidence type="ECO:0000256" key="14">
    <source>
        <dbReference type="ARBA" id="ARBA00025228"/>
    </source>
</evidence>
<comment type="cofactor">
    <cofactor evidence="1 19">
        <name>Mg(2+)</name>
        <dbReference type="ChEBI" id="CHEBI:18420"/>
    </cofactor>
</comment>
<keyword evidence="7 19" id="KW-1003">Cell membrane</keyword>
<evidence type="ECO:0000256" key="3">
    <source>
        <dbReference type="ARBA" id="ARBA00004663"/>
    </source>
</evidence>
<sequence>MAADERSPRSTPGRGVWLAFSWLTVIPLPQPRFTVDRSAGRAAIAAAPVVGLVLGAAVAALSAALAASALPAVAIGALCVALLALVTRGMHLDGLADTTDGLGSMRPPEDARAVMRSGPVGPFGAACLAIVLLVQATVVGALASDHRWGAIVVAVALGRVGVVLACHRSLPASDGGFGALVGATQRFSAPTWAAIALVGSVLADTGQWWRGPVVSAVVLAGVLLWTRHCARRLGGVSGDVLGSAVELTTTAALVGFAL</sequence>
<comment type="similarity">
    <text evidence="4 19">Belongs to the CobS family.</text>
</comment>
<evidence type="ECO:0000256" key="16">
    <source>
        <dbReference type="ARBA" id="ARBA00032853"/>
    </source>
</evidence>
<feature type="transmembrane region" description="Helical" evidence="19">
    <location>
        <begin position="209"/>
        <end position="226"/>
    </location>
</feature>